<dbReference type="NCBIfam" id="TIGR02120">
    <property type="entry name" value="GspF"/>
    <property type="match status" value="1"/>
</dbReference>
<evidence type="ECO:0000256" key="1">
    <source>
        <dbReference type="ARBA" id="ARBA00004429"/>
    </source>
</evidence>
<dbReference type="FunFam" id="1.20.81.30:FF:000001">
    <property type="entry name" value="Type II secretion system protein F"/>
    <property type="match status" value="2"/>
</dbReference>
<dbReference type="AlphaFoldDB" id="A0A3B0ZEE0"/>
<comment type="similarity">
    <text evidence="2">Belongs to the GSP F family.</text>
</comment>
<dbReference type="PANTHER" id="PTHR30012">
    <property type="entry name" value="GENERAL SECRETION PATHWAY PROTEIN"/>
    <property type="match status" value="1"/>
</dbReference>
<dbReference type="InterPro" id="IPR001992">
    <property type="entry name" value="T2SS_GspF/T4SS_PilC_CS"/>
</dbReference>
<evidence type="ECO:0000256" key="4">
    <source>
        <dbReference type="ARBA" id="ARBA00022475"/>
    </source>
</evidence>
<evidence type="ECO:0000256" key="6">
    <source>
        <dbReference type="ARBA" id="ARBA00022692"/>
    </source>
</evidence>
<dbReference type="GO" id="GO:0015628">
    <property type="term" value="P:protein secretion by the type II secretion system"/>
    <property type="evidence" value="ECO:0007669"/>
    <property type="project" value="InterPro"/>
</dbReference>
<dbReference type="GO" id="GO:0015627">
    <property type="term" value="C:type II protein secretion system complex"/>
    <property type="evidence" value="ECO:0007669"/>
    <property type="project" value="InterPro"/>
</dbReference>
<keyword evidence="4" id="KW-1003">Cell membrane</keyword>
<evidence type="ECO:0000256" key="9">
    <source>
        <dbReference type="ARBA" id="ARBA00022927"/>
    </source>
</evidence>
<keyword evidence="5" id="KW-0997">Cell inner membrane</keyword>
<evidence type="ECO:0000256" key="12">
    <source>
        <dbReference type="SAM" id="Phobius"/>
    </source>
</evidence>
<dbReference type="GO" id="GO:0005886">
    <property type="term" value="C:plasma membrane"/>
    <property type="evidence" value="ECO:0007669"/>
    <property type="project" value="UniProtKB-SubCell"/>
</dbReference>
<organism evidence="14">
    <name type="scientific">hydrothermal vent metagenome</name>
    <dbReference type="NCBI Taxonomy" id="652676"/>
    <lineage>
        <taxon>unclassified sequences</taxon>
        <taxon>metagenomes</taxon>
        <taxon>ecological metagenomes</taxon>
    </lineage>
</organism>
<keyword evidence="6 12" id="KW-0812">Transmembrane</keyword>
<keyword evidence="8" id="KW-0106">Calcium</keyword>
<feature type="transmembrane region" description="Helical" evidence="12">
    <location>
        <begin position="223"/>
        <end position="242"/>
    </location>
</feature>
<dbReference type="PANTHER" id="PTHR30012:SF0">
    <property type="entry name" value="TYPE II SECRETION SYSTEM PROTEIN F-RELATED"/>
    <property type="match status" value="1"/>
</dbReference>
<dbReference type="PROSITE" id="PS00874">
    <property type="entry name" value="T2SP_F"/>
    <property type="match status" value="1"/>
</dbReference>
<gene>
    <name evidence="14" type="ORF">MNBD_GAMMA23-129</name>
</gene>
<sequence length="404" mass="44211">MAAFEYVALDANGRKKKGILEGDSARHVRQQLREQGLLATSVDEAAEREVAQSAGFGVQRSISAADLSLITRQLATLTKSGLPLDEATATVAKQTEKPRLQRLILGIRAKILEGHSLADGMAQFPHVFNNLYRSTVAAGEQTGHLDIVLERLADYTESKQHLQSKIKMALLYPAVLIFMAITIVSFLLAYVVPEVVKVFEDSGQTLPLITRLMIAASDFLVDYYWLIILLAVAGISMFSMLYKQPAGKEKIHKIWLKLPLVGRLVRGSNTARFTRTLSILVASGVPLLEALKISGQVVENLPMRHAIIEAGLRVREGSNLAKSLDVSGYFPPIVVNLIASGEVSGNLGEMLERSSVNQEQELETLITTLMGLLEPLLLLVMGAVILMIVLAILLPIFNLNQLIQ</sequence>
<keyword evidence="9" id="KW-0653">Protein transport</keyword>
<name>A0A3B0ZEE0_9ZZZZ</name>
<keyword evidence="3" id="KW-0813">Transport</keyword>
<keyword evidence="11 12" id="KW-0472">Membrane</keyword>
<dbReference type="InterPro" id="IPR011850">
    <property type="entry name" value="T2SS_GspF"/>
</dbReference>
<proteinExistence type="inferred from homology"/>
<evidence type="ECO:0000256" key="10">
    <source>
        <dbReference type="ARBA" id="ARBA00022989"/>
    </source>
</evidence>
<keyword evidence="10 12" id="KW-1133">Transmembrane helix</keyword>
<dbReference type="Pfam" id="PF00482">
    <property type="entry name" value="T2SSF"/>
    <property type="match status" value="2"/>
</dbReference>
<feature type="transmembrane region" description="Helical" evidence="12">
    <location>
        <begin position="376"/>
        <end position="397"/>
    </location>
</feature>
<evidence type="ECO:0000256" key="11">
    <source>
        <dbReference type="ARBA" id="ARBA00023136"/>
    </source>
</evidence>
<evidence type="ECO:0000256" key="2">
    <source>
        <dbReference type="ARBA" id="ARBA00005745"/>
    </source>
</evidence>
<evidence type="ECO:0000256" key="8">
    <source>
        <dbReference type="ARBA" id="ARBA00022837"/>
    </source>
</evidence>
<evidence type="ECO:0000256" key="3">
    <source>
        <dbReference type="ARBA" id="ARBA00022448"/>
    </source>
</evidence>
<dbReference type="EMBL" id="UOFT01000016">
    <property type="protein sequence ID" value="VAW91795.1"/>
    <property type="molecule type" value="Genomic_DNA"/>
</dbReference>
<feature type="domain" description="Type II secretion system protein GspF" evidence="13">
    <location>
        <begin position="273"/>
        <end position="395"/>
    </location>
</feature>
<accession>A0A3B0ZEE0</accession>
<feature type="transmembrane region" description="Helical" evidence="12">
    <location>
        <begin position="169"/>
        <end position="192"/>
    </location>
</feature>
<comment type="subcellular location">
    <subcellularLocation>
        <location evidence="1">Cell inner membrane</location>
        <topology evidence="1">Multi-pass membrane protein</topology>
    </subcellularLocation>
</comment>
<dbReference type="GO" id="GO:0046872">
    <property type="term" value="F:metal ion binding"/>
    <property type="evidence" value="ECO:0007669"/>
    <property type="project" value="UniProtKB-KW"/>
</dbReference>
<feature type="domain" description="Type II secretion system protein GspF" evidence="13">
    <location>
        <begin position="71"/>
        <end position="193"/>
    </location>
</feature>
<dbReference type="PRINTS" id="PR00812">
    <property type="entry name" value="BCTERIALGSPF"/>
</dbReference>
<evidence type="ECO:0000259" key="13">
    <source>
        <dbReference type="Pfam" id="PF00482"/>
    </source>
</evidence>
<dbReference type="InterPro" id="IPR018076">
    <property type="entry name" value="T2SS_GspF_dom"/>
</dbReference>
<dbReference type="InterPro" id="IPR003004">
    <property type="entry name" value="GspF/PilC"/>
</dbReference>
<dbReference type="InterPro" id="IPR042094">
    <property type="entry name" value="T2SS_GspF_sf"/>
</dbReference>
<dbReference type="Gene3D" id="1.20.81.30">
    <property type="entry name" value="Type II secretion system (T2SS), domain F"/>
    <property type="match status" value="2"/>
</dbReference>
<reference evidence="14" key="1">
    <citation type="submission" date="2018-06" db="EMBL/GenBank/DDBJ databases">
        <authorList>
            <person name="Zhirakovskaya E."/>
        </authorList>
    </citation>
    <scope>NUCLEOTIDE SEQUENCE</scope>
</reference>
<protein>
    <submittedName>
        <fullName evidence="14">General secretion pathway protein F</fullName>
    </submittedName>
</protein>
<evidence type="ECO:0000313" key="14">
    <source>
        <dbReference type="EMBL" id="VAW91795.1"/>
    </source>
</evidence>
<evidence type="ECO:0000256" key="7">
    <source>
        <dbReference type="ARBA" id="ARBA00022723"/>
    </source>
</evidence>
<evidence type="ECO:0000256" key="5">
    <source>
        <dbReference type="ARBA" id="ARBA00022519"/>
    </source>
</evidence>
<keyword evidence="7" id="KW-0479">Metal-binding</keyword>